<dbReference type="EMBL" id="CP046391">
    <property type="protein sequence ID" value="QJC27449.1"/>
    <property type="molecule type" value="Genomic_DNA"/>
</dbReference>
<feature type="signal peptide" evidence="1">
    <location>
        <begin position="1"/>
        <end position="24"/>
    </location>
</feature>
<keyword evidence="1" id="KW-0732">Signal</keyword>
<keyword evidence="4" id="KW-1185">Reference proteome</keyword>
<reference evidence="3 4" key="1">
    <citation type="journal article" date="2020" name="Pathogens">
        <title>First Whole Genome Sequence of Anaplasma platys, an Obligate Intracellular Rickettsial Pathogen of Dogs.</title>
        <authorList>
            <person name="Llanes A."/>
            <person name="Rajeev S."/>
        </authorList>
    </citation>
    <scope>NUCLEOTIDE SEQUENCE [LARGE SCALE GENOMIC DNA]</scope>
    <source>
        <strain evidence="3 4">S3</strain>
    </source>
</reference>
<dbReference type="GO" id="GO:0015288">
    <property type="term" value="F:porin activity"/>
    <property type="evidence" value="ECO:0007669"/>
    <property type="project" value="InterPro"/>
</dbReference>
<accession>A0A858PXZ9</accession>
<dbReference type="AlphaFoldDB" id="A0A858PXZ9"/>
<dbReference type="Pfam" id="PF13609">
    <property type="entry name" value="Porin_4"/>
    <property type="match status" value="1"/>
</dbReference>
<feature type="chain" id="PRO_5032417005" evidence="1">
    <location>
        <begin position="25"/>
        <end position="534"/>
    </location>
</feature>
<dbReference type="InterPro" id="IPR023614">
    <property type="entry name" value="Porin_dom_sf"/>
</dbReference>
<evidence type="ECO:0000313" key="3">
    <source>
        <dbReference type="EMBL" id="QJC27449.1"/>
    </source>
</evidence>
<evidence type="ECO:0000259" key="2">
    <source>
        <dbReference type="Pfam" id="PF13609"/>
    </source>
</evidence>
<organism evidence="3 4">
    <name type="scientific">Anaplasma platys</name>
    <dbReference type="NCBI Taxonomy" id="949"/>
    <lineage>
        <taxon>Bacteria</taxon>
        <taxon>Pseudomonadati</taxon>
        <taxon>Pseudomonadota</taxon>
        <taxon>Alphaproteobacteria</taxon>
        <taxon>Rickettsiales</taxon>
        <taxon>Anaplasmataceae</taxon>
        <taxon>Anaplasma</taxon>
    </lineage>
</organism>
<protein>
    <submittedName>
        <fullName evidence="3">Porin</fullName>
    </submittedName>
</protein>
<name>A0A858PXZ9_9RICK</name>
<sequence length="534" mass="59100">MTRVSISTALASLLMFYGMSDAQASSINQKASSSDREVQIKRVENRGSLGRYISVSPAIDVGGSLMSHGWFAFRDRYYQDQGIKNKLLLSQEQLGDRGVATDAMLYVTAEGRNDTYGIYYGCSMELDVPYSQQADYTSYRQIRNRGAKVYLNTSYGDFAFGYQPGVDSLMRIDAFSIGAGDNSNTWMRYVNLKGVRDPLSGVNKGNVPLLPALRAHYLENVYYLSTGLYSESITEGANRFSGNTVQPAATDRTFGIANALPLRFSYLSPSFGGLKLGVSYAPFGFDEDQMIAANSAISTDQVVHIDGRTALRSLGGVWSREILTLPIVPKHDRTRFIFPMYEHFINIGMTYSSYFNGLDFKISMVSEYAKPKSRILDNRRGVDFPRMDSIKNVALGGMLKYKGVKFAVSYGYLGKIDKVSNMYYFENGSYSLNDADRVVINTEGTSFWTVGGGYDFGALYVSAAYRGSSYSGNRLDEMTFGAEYDISGDASRVKSKLFANYHNYAAVSSEVVKPSETDGSNRGQVILAGMKVKF</sequence>
<dbReference type="Proteomes" id="UP000500930">
    <property type="component" value="Chromosome"/>
</dbReference>
<feature type="domain" description="Porin" evidence="2">
    <location>
        <begin position="96"/>
        <end position="489"/>
    </location>
</feature>
<dbReference type="GO" id="GO:0016020">
    <property type="term" value="C:membrane"/>
    <property type="evidence" value="ECO:0007669"/>
    <property type="project" value="InterPro"/>
</dbReference>
<dbReference type="KEGG" id="aplt:ANPL_01725"/>
<dbReference type="InterPro" id="IPR033900">
    <property type="entry name" value="Gram_neg_porin_domain"/>
</dbReference>
<gene>
    <name evidence="3" type="ORF">ANPL_01725</name>
</gene>
<evidence type="ECO:0000313" key="4">
    <source>
        <dbReference type="Proteomes" id="UP000500930"/>
    </source>
</evidence>
<evidence type="ECO:0000256" key="1">
    <source>
        <dbReference type="SAM" id="SignalP"/>
    </source>
</evidence>
<dbReference type="SUPFAM" id="SSF56935">
    <property type="entry name" value="Porins"/>
    <property type="match status" value="1"/>
</dbReference>
<proteinExistence type="predicted"/>
<dbReference type="RefSeq" id="WP_169193086.1">
    <property type="nucleotide sequence ID" value="NZ_CP046391.1"/>
</dbReference>
<dbReference type="Gene3D" id="2.40.160.10">
    <property type="entry name" value="Porin"/>
    <property type="match status" value="1"/>
</dbReference>